<dbReference type="Proteomes" id="UP000260823">
    <property type="component" value="Unassembled WGS sequence"/>
</dbReference>
<evidence type="ECO:0000313" key="3">
    <source>
        <dbReference type="Proteomes" id="UP000260823"/>
    </source>
</evidence>
<dbReference type="PANTHER" id="PTHR34986:SF1">
    <property type="entry name" value="PROTEIN YIAL"/>
    <property type="match status" value="1"/>
</dbReference>
<feature type="signal peptide" evidence="1">
    <location>
        <begin position="1"/>
        <end position="25"/>
    </location>
</feature>
<dbReference type="GO" id="GO:0005829">
    <property type="term" value="C:cytosol"/>
    <property type="evidence" value="ECO:0007669"/>
    <property type="project" value="TreeGrafter"/>
</dbReference>
<dbReference type="Gene3D" id="2.60.120.370">
    <property type="entry name" value="YhcH/YjgK/YiaL"/>
    <property type="match status" value="1"/>
</dbReference>
<keyword evidence="1" id="KW-0732">Signal</keyword>
<organism evidence="2 3">
    <name type="scientific">Mucilaginibacter terrenus</name>
    <dbReference type="NCBI Taxonomy" id="2482727"/>
    <lineage>
        <taxon>Bacteria</taxon>
        <taxon>Pseudomonadati</taxon>
        <taxon>Bacteroidota</taxon>
        <taxon>Sphingobacteriia</taxon>
        <taxon>Sphingobacteriales</taxon>
        <taxon>Sphingobacteriaceae</taxon>
        <taxon>Mucilaginibacter</taxon>
    </lineage>
</organism>
<accession>A0A3E2NKA4</accession>
<feature type="chain" id="PRO_5017764807" evidence="1">
    <location>
        <begin position="26"/>
        <end position="207"/>
    </location>
</feature>
<protein>
    <submittedName>
        <fullName evidence="2">DUF386 domain-containing protein</fullName>
    </submittedName>
</protein>
<dbReference type="Pfam" id="PF04074">
    <property type="entry name" value="DUF386"/>
    <property type="match status" value="1"/>
</dbReference>
<evidence type="ECO:0000256" key="1">
    <source>
        <dbReference type="SAM" id="SignalP"/>
    </source>
</evidence>
<reference evidence="2 3" key="1">
    <citation type="submission" date="2018-08" db="EMBL/GenBank/DDBJ databases">
        <title>Mucilaginibacter terrae sp. nov., isolated from manganese diggings.</title>
        <authorList>
            <person name="Huang Y."/>
            <person name="Zhou Z."/>
        </authorList>
    </citation>
    <scope>NUCLEOTIDE SEQUENCE [LARGE SCALE GENOMIC DNA]</scope>
    <source>
        <strain evidence="2 3">ZH6</strain>
    </source>
</reference>
<dbReference type="AlphaFoldDB" id="A0A3E2NKA4"/>
<dbReference type="SUPFAM" id="SSF51197">
    <property type="entry name" value="Clavaminate synthase-like"/>
    <property type="match status" value="1"/>
</dbReference>
<name>A0A3E2NKA4_9SPHI</name>
<dbReference type="RefSeq" id="WP_117384720.1">
    <property type="nucleotide sequence ID" value="NZ_QWDE01000005.1"/>
</dbReference>
<proteinExistence type="predicted"/>
<dbReference type="NCBIfam" id="TIGR00022">
    <property type="entry name" value="YhcH/YjgK/YiaL family protein"/>
    <property type="match status" value="1"/>
</dbReference>
<comment type="caution">
    <text evidence="2">The sequence shown here is derived from an EMBL/GenBank/DDBJ whole genome shotgun (WGS) entry which is preliminary data.</text>
</comment>
<evidence type="ECO:0000313" key="2">
    <source>
        <dbReference type="EMBL" id="RFZ81353.1"/>
    </source>
</evidence>
<sequence>MITKYTTKLLIVCVLLLSAMLSVKAQDTSKTTVTRGQANKWLKGRSWANGTTLKPHASVNAAEFYRQYHAAQTTWDKAFQFIKEHDLANLAPGKYPIDGDNAYASITEAPSKELDKANWESHKNYIDLQYVITGKEKIGVEQVAKATVTNAYDTAKDVANYTTEGKYYRAEPGTFFLFFPQDAHRPNIKVDGFDTVKKLVIKIKVAN</sequence>
<dbReference type="PANTHER" id="PTHR34986">
    <property type="entry name" value="EVOLVED BETA-GALACTOSIDASE SUBUNIT BETA"/>
    <property type="match status" value="1"/>
</dbReference>
<keyword evidence="3" id="KW-1185">Reference proteome</keyword>
<dbReference type="OrthoDB" id="9792756at2"/>
<dbReference type="InterPro" id="IPR037012">
    <property type="entry name" value="NanQ/TabA/YiaL_sf"/>
</dbReference>
<dbReference type="EMBL" id="QWDE01000005">
    <property type="protein sequence ID" value="RFZ81353.1"/>
    <property type="molecule type" value="Genomic_DNA"/>
</dbReference>
<dbReference type="InterPro" id="IPR004375">
    <property type="entry name" value="NanQ/TabA/YiaL"/>
</dbReference>
<gene>
    <name evidence="2" type="ORF">DYU05_18895</name>
</gene>